<evidence type="ECO:0000313" key="2">
    <source>
        <dbReference type="Proteomes" id="UP000005396"/>
    </source>
</evidence>
<dbReference type="EMBL" id="ABCC02000022">
    <property type="protein sequence ID" value="EDP17577.1"/>
    <property type="molecule type" value="Genomic_DNA"/>
</dbReference>
<organism evidence="1 2">
    <name type="scientific">Enterocloster bolteae (strain ATCC BAA-613 / DSM 15670 / CCUG 46953 / JCM 12243 / WAL 16351)</name>
    <name type="common">Clostridium bolteae</name>
    <dbReference type="NCBI Taxonomy" id="411902"/>
    <lineage>
        <taxon>Bacteria</taxon>
        <taxon>Bacillati</taxon>
        <taxon>Bacillota</taxon>
        <taxon>Clostridia</taxon>
        <taxon>Lachnospirales</taxon>
        <taxon>Lachnospiraceae</taxon>
        <taxon>Enterocloster</taxon>
    </lineage>
</organism>
<reference evidence="1 2" key="1">
    <citation type="submission" date="2007-08" db="EMBL/GenBank/DDBJ databases">
        <authorList>
            <person name="Fulton L."/>
            <person name="Clifton S."/>
            <person name="Fulton B."/>
            <person name="Xu J."/>
            <person name="Minx P."/>
            <person name="Pepin K.H."/>
            <person name="Johnson M."/>
            <person name="Thiruvilangam P."/>
            <person name="Bhonagiri V."/>
            <person name="Nash W.E."/>
            <person name="Mardis E.R."/>
            <person name="Wilson R.K."/>
        </authorList>
    </citation>
    <scope>NUCLEOTIDE SEQUENCE [LARGE SCALE GENOMIC DNA]</scope>
    <source>
        <strain evidence="2">ATCC BAA-613 / DSM 15670 / CCUG 46953 / JCM 12243 / WAL 16351</strain>
    </source>
</reference>
<dbReference type="HOGENOM" id="CLU_3023922_0_0_9"/>
<proteinExistence type="predicted"/>
<dbReference type="AlphaFoldDB" id="A8RNB4"/>
<dbReference type="Proteomes" id="UP000005396">
    <property type="component" value="Unassembled WGS sequence"/>
</dbReference>
<reference evidence="1 2" key="2">
    <citation type="submission" date="2007-09" db="EMBL/GenBank/DDBJ databases">
        <title>Draft genome sequence of Clostridium bolteae (ATCC BAA-613).</title>
        <authorList>
            <person name="Sudarsanam P."/>
            <person name="Ley R."/>
            <person name="Guruge J."/>
            <person name="Turnbaugh P.J."/>
            <person name="Mahowald M."/>
            <person name="Liep D."/>
            <person name="Gordon J."/>
        </authorList>
    </citation>
    <scope>NUCLEOTIDE SEQUENCE [LARGE SCALE GENOMIC DNA]</scope>
    <source>
        <strain evidence="2">ATCC BAA-613 / DSM 15670 / CCUG 46953 / JCM 12243 / WAL 16351</strain>
    </source>
</reference>
<sequence>MQLFQRHFSSRSFSFRENQGTPFQDGGIDSCMEQSGWGIDRVQFQVCLIIGFRLR</sequence>
<comment type="caution">
    <text evidence="1">The sequence shown here is derived from an EMBL/GenBank/DDBJ whole genome shotgun (WGS) entry which is preliminary data.</text>
</comment>
<dbReference type="PaxDb" id="411902-CLOBOL_02154"/>
<name>A8RNB4_ENTBW</name>
<protein>
    <submittedName>
        <fullName evidence="1">Uncharacterized protein</fullName>
    </submittedName>
</protein>
<evidence type="ECO:0000313" key="1">
    <source>
        <dbReference type="EMBL" id="EDP17577.1"/>
    </source>
</evidence>
<accession>A8RNB4</accession>
<gene>
    <name evidence="1" type="ORF">CLOBOL_02154</name>
</gene>